<evidence type="ECO:0000313" key="5">
    <source>
        <dbReference type="EMBL" id="AMD21801.1"/>
    </source>
</evidence>
<evidence type="ECO:0000256" key="4">
    <source>
        <dbReference type="SAM" id="MobiDB-lite"/>
    </source>
</evidence>
<sequence>MLGGFFGQFTVYNRNKHSRPGLSGANHSNIGAGKTTFIFADEYREPVRRASTTSESELTASSSASENITAHDSLPAAGLPKRAATEMNPNMVDISTLSQGEFERLKATLRKGSPNNRVNF</sequence>
<reference evidence="5 6" key="1">
    <citation type="submission" date="2016-01" db="EMBL/GenBank/DDBJ databases">
        <title>Genome sequence of the yeast Holleya sinecauda.</title>
        <authorList>
            <person name="Dietrich F.S."/>
        </authorList>
    </citation>
    <scope>NUCLEOTIDE SEQUENCE [LARGE SCALE GENOMIC DNA]</scope>
    <source>
        <strain evidence="5 6">ATCC 58844</strain>
    </source>
</reference>
<accession>A0A0X8HUL4</accession>
<dbReference type="AlphaFoldDB" id="A0A0X8HUL4"/>
<dbReference type="EMBL" id="CP014246">
    <property type="protein sequence ID" value="AMD21801.1"/>
    <property type="molecule type" value="Genomic_DNA"/>
</dbReference>
<dbReference type="Proteomes" id="UP000243052">
    <property type="component" value="Chromosome vi"/>
</dbReference>
<protein>
    <recommendedName>
        <fullName evidence="3">Stationary phase protein 4</fullName>
    </recommendedName>
</protein>
<dbReference type="Pfam" id="PF17325">
    <property type="entry name" value="SPG4"/>
    <property type="match status" value="1"/>
</dbReference>
<name>A0A0X8HUL4_9SACH</name>
<feature type="compositionally biased region" description="Low complexity" evidence="4">
    <location>
        <begin position="50"/>
        <end position="66"/>
    </location>
</feature>
<gene>
    <name evidence="5" type="ORF">AW171_hschr63775</name>
</gene>
<dbReference type="RefSeq" id="XP_017988797.1">
    <property type="nucleotide sequence ID" value="XM_018133077.1"/>
</dbReference>
<evidence type="ECO:0000256" key="2">
    <source>
        <dbReference type="ARBA" id="ARBA00007045"/>
    </source>
</evidence>
<comment type="function">
    <text evidence="1">Stationary phase-essential protein not required for growth on nonfermentable carbon sources.</text>
</comment>
<organism evidence="5 6">
    <name type="scientific">Eremothecium sinecaudum</name>
    <dbReference type="NCBI Taxonomy" id="45286"/>
    <lineage>
        <taxon>Eukaryota</taxon>
        <taxon>Fungi</taxon>
        <taxon>Dikarya</taxon>
        <taxon>Ascomycota</taxon>
        <taxon>Saccharomycotina</taxon>
        <taxon>Saccharomycetes</taxon>
        <taxon>Saccharomycetales</taxon>
        <taxon>Saccharomycetaceae</taxon>
        <taxon>Eremothecium</taxon>
    </lineage>
</organism>
<dbReference type="GeneID" id="28725109"/>
<dbReference type="OrthoDB" id="4067991at2759"/>
<keyword evidence="6" id="KW-1185">Reference proteome</keyword>
<comment type="similarity">
    <text evidence="2">Belongs to the SPG4 family.</text>
</comment>
<feature type="region of interest" description="Disordered" evidence="4">
    <location>
        <begin position="48"/>
        <end position="85"/>
    </location>
</feature>
<evidence type="ECO:0000256" key="3">
    <source>
        <dbReference type="ARBA" id="ARBA00020398"/>
    </source>
</evidence>
<evidence type="ECO:0000313" key="6">
    <source>
        <dbReference type="Proteomes" id="UP000243052"/>
    </source>
</evidence>
<evidence type="ECO:0000256" key="1">
    <source>
        <dbReference type="ARBA" id="ARBA00003155"/>
    </source>
</evidence>
<proteinExistence type="inferred from homology"/>
<dbReference type="InterPro" id="IPR020485">
    <property type="entry name" value="Spg4"/>
</dbReference>